<dbReference type="EMBL" id="PDUG01000003">
    <property type="protein sequence ID" value="PIC41771.1"/>
    <property type="molecule type" value="Genomic_DNA"/>
</dbReference>
<gene>
    <name evidence="1" type="primary">Cnig_chr_III.g9067</name>
    <name evidence="1" type="ORF">B9Z55_009067</name>
</gene>
<evidence type="ECO:0000313" key="1">
    <source>
        <dbReference type="EMBL" id="PIC41771.1"/>
    </source>
</evidence>
<reference evidence="2" key="1">
    <citation type="submission" date="2017-10" db="EMBL/GenBank/DDBJ databases">
        <title>Rapid genome shrinkage in a self-fertile nematode reveals novel sperm competition proteins.</title>
        <authorList>
            <person name="Yin D."/>
            <person name="Schwarz E.M."/>
            <person name="Thomas C.G."/>
            <person name="Felde R.L."/>
            <person name="Korf I.F."/>
            <person name="Cutter A.D."/>
            <person name="Schartner C.M."/>
            <person name="Ralston E.J."/>
            <person name="Meyer B.J."/>
            <person name="Haag E.S."/>
        </authorList>
    </citation>
    <scope>NUCLEOTIDE SEQUENCE [LARGE SCALE GENOMIC DNA]</scope>
    <source>
        <strain evidence="2">JU1422</strain>
    </source>
</reference>
<keyword evidence="2" id="KW-1185">Reference proteome</keyword>
<proteinExistence type="predicted"/>
<accession>A0A2G5UQY3</accession>
<dbReference type="InterPro" id="IPR036085">
    <property type="entry name" value="PAZ_dom_sf"/>
</dbReference>
<evidence type="ECO:0000313" key="2">
    <source>
        <dbReference type="Proteomes" id="UP000230233"/>
    </source>
</evidence>
<organism evidence="1 2">
    <name type="scientific">Caenorhabditis nigoni</name>
    <dbReference type="NCBI Taxonomy" id="1611254"/>
    <lineage>
        <taxon>Eukaryota</taxon>
        <taxon>Metazoa</taxon>
        <taxon>Ecdysozoa</taxon>
        <taxon>Nematoda</taxon>
        <taxon>Chromadorea</taxon>
        <taxon>Rhabditida</taxon>
        <taxon>Rhabditina</taxon>
        <taxon>Rhabditomorpha</taxon>
        <taxon>Rhabditoidea</taxon>
        <taxon>Rhabditidae</taxon>
        <taxon>Peloderinae</taxon>
        <taxon>Caenorhabditis</taxon>
    </lineage>
</organism>
<sequence>MPAVSLFVFLDTNCPGWRNCPVDLVNLRLRQLGRRTVTFSHRGGSISGGVVQLLDCNPHDALFFYENAWISVATYFYVRYGESVTSLNWIAFVKIVPNLEEYSDEPMLYPLDFLQIY</sequence>
<dbReference type="SUPFAM" id="SSF101690">
    <property type="entry name" value="PAZ domain"/>
    <property type="match status" value="1"/>
</dbReference>
<comment type="caution">
    <text evidence="1">The sequence shown here is derived from an EMBL/GenBank/DDBJ whole genome shotgun (WGS) entry which is preliminary data.</text>
</comment>
<name>A0A2G5UQY3_9PELO</name>
<evidence type="ECO:0008006" key="3">
    <source>
        <dbReference type="Google" id="ProtNLM"/>
    </source>
</evidence>
<dbReference type="Proteomes" id="UP000230233">
    <property type="component" value="Chromosome III"/>
</dbReference>
<dbReference type="AlphaFoldDB" id="A0A2G5UQY3"/>
<protein>
    <recommendedName>
        <fullName evidence="3">PAZ domain-containing protein</fullName>
    </recommendedName>
</protein>